<dbReference type="RefSeq" id="WP_095897753.1">
    <property type="nucleotide sequence ID" value="NZ_CAJPRX010000040.1"/>
</dbReference>
<dbReference type="GeneID" id="78161504"/>
<dbReference type="Proteomes" id="UP000217334">
    <property type="component" value="Chromosome"/>
</dbReference>
<accession>A0A2A3N3U4</accession>
<evidence type="ECO:0000313" key="2">
    <source>
        <dbReference type="Proteomes" id="UP000217334"/>
    </source>
</evidence>
<name>A0A2A3N3U4_CAPSP</name>
<gene>
    <name evidence="1" type="ORF">CGC59_02715</name>
</gene>
<proteinExistence type="predicted"/>
<protein>
    <submittedName>
        <fullName evidence="1">Uncharacterized protein</fullName>
    </submittedName>
</protein>
<sequence>MIRNYFYLVVGVLCLLSAVTHEMNGFTTLFPALSNTNIDAESKVTFNYLWHIIATENVVMGIALVLIALRKNDNAGKYIAQFVMALLAVRWASIAFSTLTADWANFTKILPESIIMWVLILVLWLGTRKKEEK</sequence>
<organism evidence="1 2">
    <name type="scientific">Capnocytophaga sputigena</name>
    <dbReference type="NCBI Taxonomy" id="1019"/>
    <lineage>
        <taxon>Bacteria</taxon>
        <taxon>Pseudomonadati</taxon>
        <taxon>Bacteroidota</taxon>
        <taxon>Flavobacteriia</taxon>
        <taxon>Flavobacteriales</taxon>
        <taxon>Flavobacteriaceae</taxon>
        <taxon>Capnocytophaga</taxon>
    </lineage>
</organism>
<evidence type="ECO:0000313" key="1">
    <source>
        <dbReference type="EMBL" id="ATA78653.1"/>
    </source>
</evidence>
<reference evidence="2" key="1">
    <citation type="submission" date="2017-06" db="EMBL/GenBank/DDBJ databases">
        <title>Capnocytophaga spp. assemblies.</title>
        <authorList>
            <person name="Gulvik C.A."/>
        </authorList>
    </citation>
    <scope>NUCLEOTIDE SEQUENCE [LARGE SCALE GENOMIC DNA]</scope>
    <source>
        <strain evidence="2">H4486</strain>
    </source>
</reference>
<dbReference type="EMBL" id="CP022383">
    <property type="protein sequence ID" value="ATA78653.1"/>
    <property type="molecule type" value="Genomic_DNA"/>
</dbReference>
<dbReference type="AlphaFoldDB" id="A0A2A3N3U4"/>